<dbReference type="PIRSF" id="PIRSF037430">
    <property type="entry name" value="RNase_U2"/>
    <property type="match status" value="1"/>
</dbReference>
<evidence type="ECO:0000256" key="2">
    <source>
        <dbReference type="ARBA" id="ARBA00022729"/>
    </source>
</evidence>
<protein>
    <submittedName>
        <fullName evidence="8">Uncharacterized protein</fullName>
    </submittedName>
</protein>
<proteinExistence type="predicted"/>
<dbReference type="SUPFAM" id="SSF53933">
    <property type="entry name" value="Microbial ribonucleases"/>
    <property type="match status" value="1"/>
</dbReference>
<keyword evidence="1" id="KW-0540">Nuclease</keyword>
<dbReference type="Pfam" id="PF00545">
    <property type="entry name" value="Ribonuclease"/>
    <property type="match status" value="1"/>
</dbReference>
<name>A0A8H3HZH4_9AGAM</name>
<dbReference type="Gene3D" id="3.10.450.30">
    <property type="entry name" value="Microbial ribonucleases"/>
    <property type="match status" value="1"/>
</dbReference>
<keyword evidence="5" id="KW-1015">Disulfide bond</keyword>
<accession>A0A8H3HZH4</accession>
<dbReference type="InterPro" id="IPR048269">
    <property type="entry name" value="RNase_U2"/>
</dbReference>
<feature type="signal peptide" evidence="7">
    <location>
        <begin position="1"/>
        <end position="19"/>
    </location>
</feature>
<feature type="chain" id="PRO_5034524883" evidence="7">
    <location>
        <begin position="20"/>
        <end position="156"/>
    </location>
</feature>
<evidence type="ECO:0000256" key="7">
    <source>
        <dbReference type="SAM" id="SignalP"/>
    </source>
</evidence>
<keyword evidence="2 7" id="KW-0732">Signal</keyword>
<dbReference type="GO" id="GO:0003723">
    <property type="term" value="F:RNA binding"/>
    <property type="evidence" value="ECO:0007669"/>
    <property type="project" value="InterPro"/>
</dbReference>
<dbReference type="Proteomes" id="UP000663827">
    <property type="component" value="Unassembled WGS sequence"/>
</dbReference>
<reference evidence="8" key="1">
    <citation type="submission" date="2021-01" db="EMBL/GenBank/DDBJ databases">
        <authorList>
            <person name="Kaushik A."/>
        </authorList>
    </citation>
    <scope>NUCLEOTIDE SEQUENCE</scope>
    <source>
        <strain evidence="8">AG5</strain>
    </source>
</reference>
<dbReference type="PANTHER" id="PTHR42104:SF1">
    <property type="entry name" value="EXTRACELLULAR GUANYL-SPECIFIC RIBONUCLEASE RNTA (AFU_ORTHOLOGUE AFUA_4G03230)"/>
    <property type="match status" value="1"/>
</dbReference>
<keyword evidence="3" id="KW-0255">Endonuclease</keyword>
<dbReference type="EMBL" id="CAJNJQ010002711">
    <property type="protein sequence ID" value="CAE7183257.1"/>
    <property type="molecule type" value="Genomic_DNA"/>
</dbReference>
<dbReference type="InterPro" id="IPR016191">
    <property type="entry name" value="Ribonuclease/ribotoxin"/>
</dbReference>
<dbReference type="PANTHER" id="PTHR42104">
    <property type="entry name" value="EXTRACELLULAR GUANYL-SPECIFIC RIBONUCLEASE RNTA (AFU_ORTHOLOGUE AFUA_4G03230)"/>
    <property type="match status" value="1"/>
</dbReference>
<organism evidence="8 9">
    <name type="scientific">Rhizoctonia solani</name>
    <dbReference type="NCBI Taxonomy" id="456999"/>
    <lineage>
        <taxon>Eukaryota</taxon>
        <taxon>Fungi</taxon>
        <taxon>Dikarya</taxon>
        <taxon>Basidiomycota</taxon>
        <taxon>Agaricomycotina</taxon>
        <taxon>Agaricomycetes</taxon>
        <taxon>Cantharellales</taxon>
        <taxon>Ceratobasidiaceae</taxon>
        <taxon>Rhizoctonia</taxon>
    </lineage>
</organism>
<evidence type="ECO:0000256" key="6">
    <source>
        <dbReference type="ARBA" id="ARBA00023239"/>
    </source>
</evidence>
<evidence type="ECO:0000256" key="5">
    <source>
        <dbReference type="ARBA" id="ARBA00023157"/>
    </source>
</evidence>
<keyword evidence="4" id="KW-0378">Hydrolase</keyword>
<sequence length="156" mass="17317">MVAFISSLAVLALAVPALAMPASNATAELSKRAISYPNFQNVNCEGLHYYQKSHVEAAAKKALAVLKTGGTVGWRNTWYPHEWYNREKFQYAANCQAKWYEFPIMSNHKDYNGGTNPLEDRIVLGSWNGADDIVLCGVMTHLNAPTVNGFKPCTLY</sequence>
<evidence type="ECO:0000256" key="4">
    <source>
        <dbReference type="ARBA" id="ARBA00022801"/>
    </source>
</evidence>
<dbReference type="AlphaFoldDB" id="A0A8H3HZH4"/>
<evidence type="ECO:0000313" key="8">
    <source>
        <dbReference type="EMBL" id="CAE7183257.1"/>
    </source>
</evidence>
<gene>
    <name evidence="8" type="ORF">RDB_LOCUS119561</name>
</gene>
<dbReference type="GO" id="GO:0004521">
    <property type="term" value="F:RNA endonuclease activity"/>
    <property type="evidence" value="ECO:0007669"/>
    <property type="project" value="InterPro"/>
</dbReference>
<evidence type="ECO:0000313" key="9">
    <source>
        <dbReference type="Proteomes" id="UP000663827"/>
    </source>
</evidence>
<evidence type="ECO:0000256" key="3">
    <source>
        <dbReference type="ARBA" id="ARBA00022759"/>
    </source>
</evidence>
<comment type="caution">
    <text evidence="8">The sequence shown here is derived from an EMBL/GenBank/DDBJ whole genome shotgun (WGS) entry which is preliminary data.</text>
</comment>
<keyword evidence="6" id="KW-0456">Lyase</keyword>
<evidence type="ECO:0000256" key="1">
    <source>
        <dbReference type="ARBA" id="ARBA00022722"/>
    </source>
</evidence>
<dbReference type="GO" id="GO:0016787">
    <property type="term" value="F:hydrolase activity"/>
    <property type="evidence" value="ECO:0007669"/>
    <property type="project" value="UniProtKB-KW"/>
</dbReference>
<dbReference type="InterPro" id="IPR000026">
    <property type="entry name" value="N1-like"/>
</dbReference>
<dbReference type="GO" id="GO:0016829">
    <property type="term" value="F:lyase activity"/>
    <property type="evidence" value="ECO:0007669"/>
    <property type="project" value="UniProtKB-KW"/>
</dbReference>